<comment type="caution">
    <text evidence="2">The sequence shown here is derived from an EMBL/GenBank/DDBJ whole genome shotgun (WGS) entry which is preliminary data.</text>
</comment>
<keyword evidence="1" id="KW-0732">Signal</keyword>
<dbReference type="Proteomes" id="UP001073227">
    <property type="component" value="Unassembled WGS sequence"/>
</dbReference>
<evidence type="ECO:0008006" key="4">
    <source>
        <dbReference type="Google" id="ProtNLM"/>
    </source>
</evidence>
<dbReference type="PROSITE" id="PS51257">
    <property type="entry name" value="PROKAR_LIPOPROTEIN"/>
    <property type="match status" value="1"/>
</dbReference>
<sequence length="109" mass="11155">MKNAFLTLFAIAALSSCAKRPDAIAPTAFPVETYANLECQEINTSLTTEQGTLAALSAAQSSAANTDAVGVLLLGIPVASLTDGDKEGMIAVSKGKVQALEAARIRKGC</sequence>
<gene>
    <name evidence="2" type="ORF">OEG84_08700</name>
</gene>
<name>A0ABT3Z7P2_9HYPH</name>
<organism evidence="2 3">
    <name type="scientific">Hoeflea algicola</name>
    <dbReference type="NCBI Taxonomy" id="2983763"/>
    <lineage>
        <taxon>Bacteria</taxon>
        <taxon>Pseudomonadati</taxon>
        <taxon>Pseudomonadota</taxon>
        <taxon>Alphaproteobacteria</taxon>
        <taxon>Hyphomicrobiales</taxon>
        <taxon>Rhizobiaceae</taxon>
        <taxon>Hoeflea</taxon>
    </lineage>
</organism>
<feature type="signal peptide" evidence="1">
    <location>
        <begin position="1"/>
        <end position="18"/>
    </location>
</feature>
<proteinExistence type="predicted"/>
<protein>
    <recommendedName>
        <fullName evidence="4">Lipoprotein</fullName>
    </recommendedName>
</protein>
<accession>A0ABT3Z7P2</accession>
<evidence type="ECO:0000313" key="3">
    <source>
        <dbReference type="Proteomes" id="UP001073227"/>
    </source>
</evidence>
<keyword evidence="3" id="KW-1185">Reference proteome</keyword>
<evidence type="ECO:0000256" key="1">
    <source>
        <dbReference type="SAM" id="SignalP"/>
    </source>
</evidence>
<evidence type="ECO:0000313" key="2">
    <source>
        <dbReference type="EMBL" id="MCY0147792.1"/>
    </source>
</evidence>
<reference evidence="2" key="1">
    <citation type="submission" date="2022-10" db="EMBL/GenBank/DDBJ databases">
        <title>Hoeflea sp. G2-23, isolated from marine algae.</title>
        <authorList>
            <person name="Kristyanto S."/>
            <person name="Kim J.M."/>
            <person name="Jeon C.O."/>
        </authorList>
    </citation>
    <scope>NUCLEOTIDE SEQUENCE</scope>
    <source>
        <strain evidence="2">G2-23</strain>
    </source>
</reference>
<dbReference type="EMBL" id="JAOVZR010000001">
    <property type="protein sequence ID" value="MCY0147792.1"/>
    <property type="molecule type" value="Genomic_DNA"/>
</dbReference>
<feature type="chain" id="PRO_5045171083" description="Lipoprotein" evidence="1">
    <location>
        <begin position="19"/>
        <end position="109"/>
    </location>
</feature>